<evidence type="ECO:0000313" key="3">
    <source>
        <dbReference type="EMBL" id="PRX08922.1"/>
    </source>
</evidence>
<dbReference type="Pfam" id="PF07883">
    <property type="entry name" value="Cupin_2"/>
    <property type="match status" value="1"/>
</dbReference>
<dbReference type="InterPro" id="IPR001387">
    <property type="entry name" value="Cro/C1-type_HTH"/>
</dbReference>
<accession>A0A2T0JMT2</accession>
<dbReference type="PROSITE" id="PS50943">
    <property type="entry name" value="HTH_CROC1"/>
    <property type="match status" value="1"/>
</dbReference>
<dbReference type="InterPro" id="IPR050807">
    <property type="entry name" value="TransReg_Diox_bact_type"/>
</dbReference>
<dbReference type="GO" id="GO:0003677">
    <property type="term" value="F:DNA binding"/>
    <property type="evidence" value="ECO:0007669"/>
    <property type="project" value="UniProtKB-KW"/>
</dbReference>
<dbReference type="SUPFAM" id="SSF51182">
    <property type="entry name" value="RmlC-like cupins"/>
    <property type="match status" value="1"/>
</dbReference>
<keyword evidence="1" id="KW-0238">DNA-binding</keyword>
<evidence type="ECO:0000259" key="2">
    <source>
        <dbReference type="PROSITE" id="PS50943"/>
    </source>
</evidence>
<dbReference type="InterPro" id="IPR013096">
    <property type="entry name" value="Cupin_2"/>
</dbReference>
<dbReference type="InterPro" id="IPR014710">
    <property type="entry name" value="RmlC-like_jellyroll"/>
</dbReference>
<dbReference type="CDD" id="cd00093">
    <property type="entry name" value="HTH_XRE"/>
    <property type="match status" value="1"/>
</dbReference>
<feature type="domain" description="HTH cro/C1-type" evidence="2">
    <location>
        <begin position="24"/>
        <end position="78"/>
    </location>
</feature>
<dbReference type="SUPFAM" id="SSF47413">
    <property type="entry name" value="lambda repressor-like DNA-binding domains"/>
    <property type="match status" value="1"/>
</dbReference>
<evidence type="ECO:0000256" key="1">
    <source>
        <dbReference type="ARBA" id="ARBA00023125"/>
    </source>
</evidence>
<evidence type="ECO:0000313" key="4">
    <source>
        <dbReference type="Proteomes" id="UP000239415"/>
    </source>
</evidence>
<dbReference type="AlphaFoldDB" id="A0A2T0JMT2"/>
<dbReference type="GO" id="GO:0003700">
    <property type="term" value="F:DNA-binding transcription factor activity"/>
    <property type="evidence" value="ECO:0007669"/>
    <property type="project" value="TreeGrafter"/>
</dbReference>
<sequence>MRLTHTILRMTQDAEVDALVRARIRGLRLAKGWSLDDLAARCYLSPSTLSRIETGHRRIGLDQLTAIARALGASLDQLVETAGDAVVIKPHRHPERGMTTWVLSGDHNHDGLTVARIRITRPASRRLEDQRVHPGRDWFTVLSGTVELLLGEREVLVEEGEAASFSTMTPHAFGARGGPAEVIAVFDPDGERTHVDA</sequence>
<dbReference type="Gene3D" id="1.10.260.40">
    <property type="entry name" value="lambda repressor-like DNA-binding domains"/>
    <property type="match status" value="1"/>
</dbReference>
<dbReference type="PANTHER" id="PTHR46797:SF1">
    <property type="entry name" value="METHYLPHOSPHONATE SYNTHASE"/>
    <property type="match status" value="1"/>
</dbReference>
<dbReference type="Proteomes" id="UP000239415">
    <property type="component" value="Unassembled WGS sequence"/>
</dbReference>
<comment type="caution">
    <text evidence="3">The sequence shown here is derived from an EMBL/GenBank/DDBJ whole genome shotgun (WGS) entry which is preliminary data.</text>
</comment>
<protein>
    <submittedName>
        <fullName evidence="3">XRE family transcriptional regulator</fullName>
    </submittedName>
</protein>
<dbReference type="SMART" id="SM00530">
    <property type="entry name" value="HTH_XRE"/>
    <property type="match status" value="1"/>
</dbReference>
<dbReference type="Gene3D" id="2.60.120.10">
    <property type="entry name" value="Jelly Rolls"/>
    <property type="match status" value="1"/>
</dbReference>
<keyword evidence="4" id="KW-1185">Reference proteome</keyword>
<dbReference type="EMBL" id="PVMZ01000038">
    <property type="protein sequence ID" value="PRX08922.1"/>
    <property type="molecule type" value="Genomic_DNA"/>
</dbReference>
<reference evidence="3 4" key="1">
    <citation type="submission" date="2018-03" db="EMBL/GenBank/DDBJ databases">
        <title>Genomic Encyclopedia of Archaeal and Bacterial Type Strains, Phase II (KMG-II): from individual species to whole genera.</title>
        <authorList>
            <person name="Goeker M."/>
        </authorList>
    </citation>
    <scope>NUCLEOTIDE SEQUENCE [LARGE SCALE GENOMIC DNA]</scope>
    <source>
        <strain evidence="3 4">DSM 43146</strain>
    </source>
</reference>
<proteinExistence type="predicted"/>
<organism evidence="3 4">
    <name type="scientific">Actinoplanes italicus</name>
    <dbReference type="NCBI Taxonomy" id="113567"/>
    <lineage>
        <taxon>Bacteria</taxon>
        <taxon>Bacillati</taxon>
        <taxon>Actinomycetota</taxon>
        <taxon>Actinomycetes</taxon>
        <taxon>Micromonosporales</taxon>
        <taxon>Micromonosporaceae</taxon>
        <taxon>Actinoplanes</taxon>
    </lineage>
</organism>
<gene>
    <name evidence="3" type="ORF">CLV67_13854</name>
</gene>
<dbReference type="CDD" id="cd02209">
    <property type="entry name" value="cupin_XRE_C"/>
    <property type="match status" value="1"/>
</dbReference>
<dbReference type="InterPro" id="IPR011051">
    <property type="entry name" value="RmlC_Cupin_sf"/>
</dbReference>
<dbReference type="PANTHER" id="PTHR46797">
    <property type="entry name" value="HTH-TYPE TRANSCRIPTIONAL REGULATOR"/>
    <property type="match status" value="1"/>
</dbReference>
<dbReference type="GO" id="GO:0005829">
    <property type="term" value="C:cytosol"/>
    <property type="evidence" value="ECO:0007669"/>
    <property type="project" value="TreeGrafter"/>
</dbReference>
<dbReference type="Pfam" id="PF01381">
    <property type="entry name" value="HTH_3"/>
    <property type="match status" value="1"/>
</dbReference>
<dbReference type="InterPro" id="IPR010982">
    <property type="entry name" value="Lambda_DNA-bd_dom_sf"/>
</dbReference>
<name>A0A2T0JMT2_9ACTN</name>